<name>A0AC34FLP3_9BILA</name>
<organism evidence="1 2">
    <name type="scientific">Panagrolaimus sp. ES5</name>
    <dbReference type="NCBI Taxonomy" id="591445"/>
    <lineage>
        <taxon>Eukaryota</taxon>
        <taxon>Metazoa</taxon>
        <taxon>Ecdysozoa</taxon>
        <taxon>Nematoda</taxon>
        <taxon>Chromadorea</taxon>
        <taxon>Rhabditida</taxon>
        <taxon>Tylenchina</taxon>
        <taxon>Panagrolaimomorpha</taxon>
        <taxon>Panagrolaimoidea</taxon>
        <taxon>Panagrolaimidae</taxon>
        <taxon>Panagrolaimus</taxon>
    </lineage>
</organism>
<accession>A0AC34FLP3</accession>
<protein>
    <submittedName>
        <fullName evidence="2">Protein-tyrosine-phosphatase</fullName>
    </submittedName>
</protein>
<dbReference type="WBParaSite" id="ES5_v2.g17967.t1">
    <property type="protein sequence ID" value="ES5_v2.g17967.t1"/>
    <property type="gene ID" value="ES5_v2.g17967"/>
</dbReference>
<dbReference type="Proteomes" id="UP000887579">
    <property type="component" value="Unplaced"/>
</dbReference>
<evidence type="ECO:0000313" key="1">
    <source>
        <dbReference type="Proteomes" id="UP000887579"/>
    </source>
</evidence>
<sequence>MPSGNYTSDESEISFKRPRRPPPVVSSTPKDFAACRTIKAEALRPLLDLSEEDFNNKYILIDCRYPYEYAGGHIKYAINFHDYSTVHELFFPDDKEKYEEVNKKIPIFYCEFSQVRGPKMAATLRQLDRKRNQDRYPIIDYDVMFLLERGYNNFYKTFKKQGYCVPDFYTPMNAKRFTSHLKQFTFHRARSQASLKPQTSRVADRQFKRKTRLQSTQSDMAFYSPKTSTPSKNAKAPSLLDQELQKWRENKRLTSLASTSEWDSTIDGSFEIELENLSPIGKHSNEEVEVNSNDEAINSFEASTPSLYQSPPVLHNSYCKPVQLSFSCE</sequence>
<evidence type="ECO:0000313" key="2">
    <source>
        <dbReference type="WBParaSite" id="ES5_v2.g17967.t1"/>
    </source>
</evidence>
<proteinExistence type="predicted"/>
<reference evidence="2" key="1">
    <citation type="submission" date="2022-11" db="UniProtKB">
        <authorList>
            <consortium name="WormBaseParasite"/>
        </authorList>
    </citation>
    <scope>IDENTIFICATION</scope>
</reference>